<gene>
    <name evidence="4" type="ORF">AURANDRAFT_71345</name>
</gene>
<dbReference type="InterPro" id="IPR006843">
    <property type="entry name" value="PAP/fibrillin_dom"/>
</dbReference>
<evidence type="ECO:0000259" key="3">
    <source>
        <dbReference type="Pfam" id="PF04755"/>
    </source>
</evidence>
<organism evidence="5">
    <name type="scientific">Aureococcus anophagefferens</name>
    <name type="common">Harmful bloom alga</name>
    <dbReference type="NCBI Taxonomy" id="44056"/>
    <lineage>
        <taxon>Eukaryota</taxon>
        <taxon>Sar</taxon>
        <taxon>Stramenopiles</taxon>
        <taxon>Ochrophyta</taxon>
        <taxon>Pelagophyceae</taxon>
        <taxon>Pelagomonadales</taxon>
        <taxon>Pelagomonadaceae</taxon>
        <taxon>Aureococcus</taxon>
    </lineage>
</organism>
<dbReference type="InterPro" id="IPR029058">
    <property type="entry name" value="AB_hydrolase_fold"/>
</dbReference>
<dbReference type="eggNOG" id="ENOG502QR04">
    <property type="taxonomic scope" value="Eukaryota"/>
</dbReference>
<dbReference type="PANTHER" id="PTHR42103:SF2">
    <property type="entry name" value="AB HYDROLASE-1 DOMAIN-CONTAINING PROTEIN"/>
    <property type="match status" value="1"/>
</dbReference>
<comment type="subcellular location">
    <subcellularLocation>
        <location evidence="1">Plastid</location>
    </subcellularLocation>
</comment>
<dbReference type="RefSeq" id="XP_009035801.1">
    <property type="nucleotide sequence ID" value="XM_009037553.1"/>
</dbReference>
<accession>F0Y5P8</accession>
<dbReference type="EMBL" id="GL833125">
    <property type="protein sequence ID" value="EGB09763.1"/>
    <property type="molecule type" value="Genomic_DNA"/>
</dbReference>
<dbReference type="Pfam" id="PF04755">
    <property type="entry name" value="PAP_fibrillin"/>
    <property type="match status" value="1"/>
</dbReference>
<evidence type="ECO:0000313" key="4">
    <source>
        <dbReference type="EMBL" id="EGB09763.1"/>
    </source>
</evidence>
<sequence>MDGLARELVVRGRLRVLCVDTRGAGRSSGAATWTGWDEVKDVRAACRYAGAGGRNVVLLGTSGAAPFAGTASLSEDVVVGTVQMGYTCGYLCSVLWRGHFGPYFSSPKPKLFLHGSKDEHTSVPQLKSWIRRAPDAAELEVFEGVGHYELESPSYDGDVAARIVAATLRQPERRRRRPLPACIRKTRQDATMRLVPLLCALATTAAMDVSRAREGLVAYAKAGPIFINSAVRARRLESRARAVEAAGQRPPEWPRDADLLCGRWELVATTRGGADLLQTMRDQPALGSANVYQDWSREGDEVRCDNVITIGRPNAGLLSAWTLLAPGTSSSLRLRHAAAVVSAREPLTIDLELDGVVVDGSRPGEDVQTIFSLPMPRSAAGEAGLFETTFLDDALRIARAGDALRVFERVVDT</sequence>
<evidence type="ECO:0000256" key="2">
    <source>
        <dbReference type="ARBA" id="ARBA00022640"/>
    </source>
</evidence>
<reference evidence="4 5" key="1">
    <citation type="journal article" date="2011" name="Proc. Natl. Acad. Sci. U.S.A.">
        <title>Niche of harmful alga Aureococcus anophagefferens revealed through ecogenomics.</title>
        <authorList>
            <person name="Gobler C.J."/>
            <person name="Berry D.L."/>
            <person name="Dyhrman S.T."/>
            <person name="Wilhelm S.W."/>
            <person name="Salamov A."/>
            <person name="Lobanov A.V."/>
            <person name="Zhang Y."/>
            <person name="Collier J.L."/>
            <person name="Wurch L.L."/>
            <person name="Kustka A.B."/>
            <person name="Dill B.D."/>
            <person name="Shah M."/>
            <person name="VerBerkmoes N.C."/>
            <person name="Kuo A."/>
            <person name="Terry A."/>
            <person name="Pangilinan J."/>
            <person name="Lindquist E.A."/>
            <person name="Lucas S."/>
            <person name="Paulsen I.T."/>
            <person name="Hattenrath-Lehmann T.K."/>
            <person name="Talmage S.C."/>
            <person name="Walker E.A."/>
            <person name="Koch F."/>
            <person name="Burson A.M."/>
            <person name="Marcoval M.A."/>
            <person name="Tang Y.Z."/>
            <person name="Lecleir G.R."/>
            <person name="Coyne K.J."/>
            <person name="Berg G.M."/>
            <person name="Bertrand E.M."/>
            <person name="Saito M.A."/>
            <person name="Gladyshev V.N."/>
            <person name="Grigoriev I.V."/>
        </authorList>
    </citation>
    <scope>NUCLEOTIDE SEQUENCE [LARGE SCALE GENOMIC DNA]</scope>
    <source>
        <strain evidence="5">CCMP 1984</strain>
    </source>
</reference>
<dbReference type="Gene3D" id="3.40.50.1820">
    <property type="entry name" value="alpha/beta hydrolase"/>
    <property type="match status" value="1"/>
</dbReference>
<evidence type="ECO:0000313" key="5">
    <source>
        <dbReference type="Proteomes" id="UP000002729"/>
    </source>
</evidence>
<dbReference type="SUPFAM" id="SSF53474">
    <property type="entry name" value="alpha/beta-Hydrolases"/>
    <property type="match status" value="1"/>
</dbReference>
<keyword evidence="5" id="KW-1185">Reference proteome</keyword>
<protein>
    <recommendedName>
        <fullName evidence="3">Plastid lipid-associated protein/fibrillin conserved domain-containing protein</fullName>
    </recommendedName>
</protein>
<dbReference type="KEGG" id="aaf:AURANDRAFT_71345"/>
<dbReference type="GeneID" id="20228180"/>
<dbReference type="InParanoid" id="F0Y5P8"/>
<dbReference type="PANTHER" id="PTHR42103">
    <property type="entry name" value="ALPHA/BETA-HYDROLASES SUPERFAMILY PROTEIN"/>
    <property type="match status" value="1"/>
</dbReference>
<dbReference type="AlphaFoldDB" id="F0Y5P8"/>
<dbReference type="Proteomes" id="UP000002729">
    <property type="component" value="Unassembled WGS sequence"/>
</dbReference>
<name>F0Y5P8_AURAN</name>
<dbReference type="OrthoDB" id="10260961at2759"/>
<feature type="domain" description="Plastid lipid-associated protein/fibrillin conserved" evidence="3">
    <location>
        <begin position="235"/>
        <end position="402"/>
    </location>
</feature>
<dbReference type="GO" id="GO:0009536">
    <property type="term" value="C:plastid"/>
    <property type="evidence" value="ECO:0007669"/>
    <property type="project" value="UniProtKB-SubCell"/>
</dbReference>
<keyword evidence="2" id="KW-0934">Plastid</keyword>
<proteinExistence type="predicted"/>
<evidence type="ECO:0000256" key="1">
    <source>
        <dbReference type="ARBA" id="ARBA00004474"/>
    </source>
</evidence>